<feature type="domain" description="Peptidase S9 prolyl oligopeptidase catalytic" evidence="10">
    <location>
        <begin position="620"/>
        <end position="838"/>
    </location>
</feature>
<dbReference type="PANTHER" id="PTHR42776:SF4">
    <property type="entry name" value="ACYLAMINO-ACID-RELEASING ENZYME"/>
    <property type="match status" value="1"/>
</dbReference>
<comment type="catalytic activity">
    <reaction evidence="1">
        <text>Cleavage of an N-acetyl or N-formyl amino acid from the N-terminus of a polypeptide.</text>
        <dbReference type="EC" id="3.4.19.1"/>
    </reaction>
</comment>
<dbReference type="GO" id="GO:0008242">
    <property type="term" value="F:omega peptidase activity"/>
    <property type="evidence" value="ECO:0007669"/>
    <property type="project" value="UniProtKB-EC"/>
</dbReference>
<dbReference type="GeneID" id="28978095"/>
<dbReference type="OrthoDB" id="43744at2759"/>
<comment type="subcellular location">
    <subcellularLocation>
        <location evidence="2">Cytoplasm</location>
    </subcellularLocation>
</comment>
<dbReference type="EC" id="3.4.19.1" evidence="5"/>
<evidence type="ECO:0000256" key="1">
    <source>
        <dbReference type="ARBA" id="ARBA00000721"/>
    </source>
</evidence>
<protein>
    <recommendedName>
        <fullName evidence="5">acylaminoacyl-peptidase</fullName>
        <ecNumber evidence="5">3.4.19.1</ecNumber>
    </recommendedName>
    <alternativeName>
        <fullName evidence="8">Dipeptidyl-peptidase V</fullName>
    </alternativeName>
</protein>
<evidence type="ECO:0000256" key="4">
    <source>
        <dbReference type="ARBA" id="ARBA00011881"/>
    </source>
</evidence>
<evidence type="ECO:0000313" key="12">
    <source>
        <dbReference type="EMBL" id="KPV73303.1"/>
    </source>
</evidence>
<evidence type="ECO:0000256" key="3">
    <source>
        <dbReference type="ARBA" id="ARBA00010040"/>
    </source>
</evidence>
<feature type="region of interest" description="Disordered" evidence="9">
    <location>
        <begin position="1"/>
        <end position="22"/>
    </location>
</feature>
<dbReference type="GO" id="GO:0005737">
    <property type="term" value="C:cytoplasm"/>
    <property type="evidence" value="ECO:0007669"/>
    <property type="project" value="UniProtKB-SubCell"/>
</dbReference>
<feature type="domain" description="Acylamino-acid-releasing enzyme N-terminal" evidence="11">
    <location>
        <begin position="28"/>
        <end position="220"/>
    </location>
</feature>
<dbReference type="Pfam" id="PF00326">
    <property type="entry name" value="Peptidase_S9"/>
    <property type="match status" value="1"/>
</dbReference>
<dbReference type="Proteomes" id="UP000053890">
    <property type="component" value="Unassembled WGS sequence"/>
</dbReference>
<dbReference type="Pfam" id="PF19283">
    <property type="entry name" value="APEH_N"/>
    <property type="match status" value="2"/>
</dbReference>
<evidence type="ECO:0000259" key="10">
    <source>
        <dbReference type="Pfam" id="PF00326"/>
    </source>
</evidence>
<evidence type="ECO:0000256" key="9">
    <source>
        <dbReference type="SAM" id="MobiDB-lite"/>
    </source>
</evidence>
<dbReference type="EMBL" id="KQ474083">
    <property type="protein sequence ID" value="KPV73303.1"/>
    <property type="molecule type" value="Genomic_DNA"/>
</dbReference>
<comment type="subunit">
    <text evidence="4">Homotetramer.</text>
</comment>
<dbReference type="SUPFAM" id="SSF53474">
    <property type="entry name" value="alpha/beta-Hydrolases"/>
    <property type="match status" value="1"/>
</dbReference>
<evidence type="ECO:0000256" key="2">
    <source>
        <dbReference type="ARBA" id="ARBA00004496"/>
    </source>
</evidence>
<keyword evidence="7" id="KW-0378">Hydrolase</keyword>
<dbReference type="AlphaFoldDB" id="A0A0P9GJS3"/>
<accession>A0A0P9GJS3</accession>
<evidence type="ECO:0000256" key="7">
    <source>
        <dbReference type="ARBA" id="ARBA00022801"/>
    </source>
</evidence>
<dbReference type="OMA" id="QEIATPF"/>
<evidence type="ECO:0000313" key="13">
    <source>
        <dbReference type="Proteomes" id="UP000053890"/>
    </source>
</evidence>
<keyword evidence="6" id="KW-0963">Cytoplasm</keyword>
<dbReference type="RefSeq" id="XP_018269352.1">
    <property type="nucleotide sequence ID" value="XM_018417647.1"/>
</dbReference>
<dbReference type="Gene3D" id="3.40.50.1820">
    <property type="entry name" value="alpha/beta hydrolase"/>
    <property type="match status" value="1"/>
</dbReference>
<evidence type="ECO:0000256" key="8">
    <source>
        <dbReference type="ARBA" id="ARBA00032829"/>
    </source>
</evidence>
<proteinExistence type="inferred from homology"/>
<dbReference type="PANTHER" id="PTHR42776">
    <property type="entry name" value="SERINE PEPTIDASE S9 FAMILY MEMBER"/>
    <property type="match status" value="1"/>
</dbReference>
<organism evidence="12 13">
    <name type="scientific">Rhodotorula graminis (strain WP1)</name>
    <dbReference type="NCBI Taxonomy" id="578459"/>
    <lineage>
        <taxon>Eukaryota</taxon>
        <taxon>Fungi</taxon>
        <taxon>Dikarya</taxon>
        <taxon>Basidiomycota</taxon>
        <taxon>Pucciniomycotina</taxon>
        <taxon>Microbotryomycetes</taxon>
        <taxon>Sporidiobolales</taxon>
        <taxon>Sporidiobolaceae</taxon>
        <taxon>Rhodotorula</taxon>
    </lineage>
</organism>
<dbReference type="STRING" id="578459.A0A0P9GJS3"/>
<evidence type="ECO:0000259" key="11">
    <source>
        <dbReference type="Pfam" id="PF19283"/>
    </source>
</evidence>
<dbReference type="InterPro" id="IPR045550">
    <property type="entry name" value="AARE_N"/>
</dbReference>
<keyword evidence="13" id="KW-1185">Reference proteome</keyword>
<reference evidence="12 13" key="1">
    <citation type="journal article" date="2015" name="Front. Microbiol.">
        <title>Genome sequence of the plant growth promoting endophytic yeast Rhodotorula graminis WP1.</title>
        <authorList>
            <person name="Firrincieli A."/>
            <person name="Otillar R."/>
            <person name="Salamov A."/>
            <person name="Schmutz J."/>
            <person name="Khan Z."/>
            <person name="Redman R.S."/>
            <person name="Fleck N.D."/>
            <person name="Lindquist E."/>
            <person name="Grigoriev I.V."/>
            <person name="Doty S.L."/>
        </authorList>
    </citation>
    <scope>NUCLEOTIDE SEQUENCE [LARGE SCALE GENOMIC DNA]</scope>
    <source>
        <strain evidence="12 13">WP1</strain>
    </source>
</reference>
<gene>
    <name evidence="12" type="ORF">RHOBADRAFT_55065</name>
</gene>
<feature type="domain" description="Acylamino-acid-releasing enzyme N-terminal" evidence="11">
    <location>
        <begin position="262"/>
        <end position="468"/>
    </location>
</feature>
<evidence type="ECO:0000256" key="5">
    <source>
        <dbReference type="ARBA" id="ARBA00012917"/>
    </source>
</evidence>
<comment type="similarity">
    <text evidence="3">Belongs to the peptidase S9C family.</text>
</comment>
<dbReference type="InterPro" id="IPR029058">
    <property type="entry name" value="AB_hydrolase_fold"/>
</dbReference>
<dbReference type="GO" id="GO:0006508">
    <property type="term" value="P:proteolysis"/>
    <property type="evidence" value="ECO:0007669"/>
    <property type="project" value="InterPro"/>
</dbReference>
<dbReference type="InterPro" id="IPR001375">
    <property type="entry name" value="Peptidase_S9_cat"/>
</dbReference>
<name>A0A0P9GJS3_RHOGW</name>
<sequence length="842" mass="89951">MTQIQPPTSPVPPAPQSDDSARVSRAINLAAELFEAPAVTGARFVGRADKQSSSSTLLVSLSQRSLSGLTKRSATQSLVLGGPDSDVVATTPVSFTSEEVKHVSLSPDGSRQAVFRQIAAKDGKPARKVVEIVRVLDGRKEDELDLSNEHGDFYFDSTFGSASWHPSSTSLVYTAEAPSPKPDPSATRPSAVKFEYTPDFGETFTGRREPTLFLLVLADSSFQGALQQDEPTLSTQDAPTQSKPALSVHRLTSPNLAGPVVFGQAAFLPNTDRPRLVATGYAPLGDGRKLGIVYCTNRRARIYALEVKAEHKAAADDEDGHGDDADMPKVVFRTSSATPISSASRSARSPRVLPLAADSHQTARVVYISNALGGPHASCAALELATLSASLSVDEARTVVDVVDEPSSSSGDAFPGLYVDQLPHEPFVVVDGGGAQGEVAVAMTSVWRTRRVPLVVGLESGRVTSLAPWPERRTSVDAALPYLYLGDGKGEGKSEAGGDEQEQLESFSVLGTDGQDRVVALRSGPGSPPRLVVAHVQEGSSARWKVLKDAPVSHELTSALSRISYTILPLPKFEPTELVLVSPIPIDPAAESSVNLPPLVVIPHGGPHGASTTDWSYATAALVLAGYRVVLVNYPGSVGYGQRYIDELPARIGELEVEATLGAAHYLNALSLASRTRGKKLLMGGSHGGFIASHLTARWPDEFDAVVQRNPVTDLVANSSNSDIPEWQWLEAGLPYSFDGPPTHVDPATHKRFYDVSPLRHAHQVKTPTLLLIGLDDRRVPSDQGRAWFHALKSRPDGAAAKVDVEMLAFPGNGHPIDSTVEAEWCAFEAGVEWLARYTSWD</sequence>
<dbReference type="GO" id="GO:0004252">
    <property type="term" value="F:serine-type endopeptidase activity"/>
    <property type="evidence" value="ECO:0007669"/>
    <property type="project" value="TreeGrafter"/>
</dbReference>
<evidence type="ECO:0000256" key="6">
    <source>
        <dbReference type="ARBA" id="ARBA00022490"/>
    </source>
</evidence>